<organism evidence="1 2">
    <name type="scientific">Rickettsia canadensis str. CA410</name>
    <dbReference type="NCBI Taxonomy" id="1105107"/>
    <lineage>
        <taxon>Bacteria</taxon>
        <taxon>Pseudomonadati</taxon>
        <taxon>Pseudomonadota</taxon>
        <taxon>Alphaproteobacteria</taxon>
        <taxon>Rickettsiales</taxon>
        <taxon>Rickettsiaceae</taxon>
        <taxon>Rickettsieae</taxon>
        <taxon>Rickettsia</taxon>
        <taxon>belli group</taxon>
    </lineage>
</organism>
<sequence>MSKKTKHTNGAIGTVIKDFLPHPKELLLQDDSVKVTIWLSKESVEFFRLGSYYQLFLSKNG</sequence>
<dbReference type="RefSeq" id="WP_014363655.1">
    <property type="nucleotide sequence ID" value="NC_016929.1"/>
</dbReference>
<proteinExistence type="predicted"/>
<dbReference type="Proteomes" id="UP000007878">
    <property type="component" value="Chromosome"/>
</dbReference>
<gene>
    <name evidence="1" type="ORF">RCA_01090</name>
</gene>
<evidence type="ECO:0000313" key="1">
    <source>
        <dbReference type="EMBL" id="AFB20795.1"/>
    </source>
</evidence>
<protein>
    <submittedName>
        <fullName evidence="1">Uncharacterized protein</fullName>
    </submittedName>
</protein>
<reference evidence="2" key="1">
    <citation type="submission" date="2012-02" db="EMBL/GenBank/DDBJ databases">
        <title>Complete genome sequence of Rickettsia parkeri strain Portsmouth.</title>
        <authorList>
            <person name="Johnson S.L."/>
            <person name="Munk A.C."/>
            <person name="Han S."/>
            <person name="Bruce D.C."/>
            <person name="Dasch G.A."/>
        </authorList>
    </citation>
    <scope>NUCLEOTIDE SEQUENCE [LARGE SCALE GENOMIC DNA]</scope>
    <source>
        <strain evidence="2">CA410</strain>
    </source>
</reference>
<name>A0ABM5MUT3_RICCA</name>
<accession>A0ABM5MUT3</accession>
<evidence type="ECO:0000313" key="2">
    <source>
        <dbReference type="Proteomes" id="UP000007878"/>
    </source>
</evidence>
<dbReference type="EMBL" id="CP003304">
    <property type="protein sequence ID" value="AFB20795.1"/>
    <property type="molecule type" value="Genomic_DNA"/>
</dbReference>
<keyword evidence="2" id="KW-1185">Reference proteome</keyword>